<protein>
    <submittedName>
        <fullName evidence="2">Spore cortex biosynthesis protein YabQ</fullName>
    </submittedName>
</protein>
<keyword evidence="1" id="KW-1133">Transmembrane helix</keyword>
<evidence type="ECO:0000313" key="2">
    <source>
        <dbReference type="EMBL" id="RBW67649.1"/>
    </source>
</evidence>
<dbReference type="RefSeq" id="WP_113808161.1">
    <property type="nucleotide sequence ID" value="NZ_QOCW01000032.1"/>
</dbReference>
<evidence type="ECO:0000256" key="1">
    <source>
        <dbReference type="SAM" id="Phobius"/>
    </source>
</evidence>
<gene>
    <name evidence="2" type="primary">yabQ</name>
    <name evidence="2" type="ORF">DS031_21025</name>
</gene>
<keyword evidence="3" id="KW-1185">Reference proteome</keyword>
<accession>A0A366XSB3</accession>
<feature type="transmembrane region" description="Helical" evidence="1">
    <location>
        <begin position="36"/>
        <end position="61"/>
    </location>
</feature>
<dbReference type="EMBL" id="QOCW01000032">
    <property type="protein sequence ID" value="RBW67649.1"/>
    <property type="molecule type" value="Genomic_DNA"/>
</dbReference>
<proteinExistence type="predicted"/>
<reference evidence="2 3" key="1">
    <citation type="submission" date="2018-07" db="EMBL/GenBank/DDBJ databases">
        <title>Lottiidibacillus patelloidae gen. nov., sp. nov., isolated from the intestinal tract of a marine limpet and the reclassification of B. taeanensis BH030017T, B. algicola KMM 3737T and B. hwajinpoensis SW-72T as genus Lottiidibacillus.</title>
        <authorList>
            <person name="Liu R."/>
            <person name="Huang Z."/>
        </authorList>
    </citation>
    <scope>NUCLEOTIDE SEQUENCE [LARGE SCALE GENOMIC DNA]</scope>
    <source>
        <strain evidence="2 3">BH030017</strain>
    </source>
</reference>
<sequence length="196" mass="23340">MTLTVQFYTMMTMIAMGIWLGAAVDTYGRFMHPGRWNWLLFCNDILFWILQSLFIFYVLLQVNEGEIRFYVFLALLCGFAAYRAFLQKGYQLLLEKIITFTISSFHFLKKLVLGLLVYPTIRLLQLLLAFVMIVLNLTMKILLILMKICFLPFKWIGYLLKKMIPNKWKKHLVLLEGIFESFKNKFSKWFNKKKDD</sequence>
<feature type="transmembrane region" description="Helical" evidence="1">
    <location>
        <begin position="6"/>
        <end position="24"/>
    </location>
</feature>
<dbReference type="OrthoDB" id="1653819at2"/>
<name>A0A366XSB3_9BACI</name>
<dbReference type="NCBIfam" id="TIGR02893">
    <property type="entry name" value="spore_yabQ"/>
    <property type="match status" value="1"/>
</dbReference>
<dbReference type="Proteomes" id="UP000253314">
    <property type="component" value="Unassembled WGS sequence"/>
</dbReference>
<feature type="transmembrane region" description="Helical" evidence="1">
    <location>
        <begin position="67"/>
        <end position="86"/>
    </location>
</feature>
<keyword evidence="1" id="KW-0472">Membrane</keyword>
<keyword evidence="1" id="KW-0812">Transmembrane</keyword>
<evidence type="ECO:0000313" key="3">
    <source>
        <dbReference type="Proteomes" id="UP000253314"/>
    </source>
</evidence>
<dbReference type="AlphaFoldDB" id="A0A366XSB3"/>
<organism evidence="2 3">
    <name type="scientific">Bacillus taeanensis</name>
    <dbReference type="NCBI Taxonomy" id="273032"/>
    <lineage>
        <taxon>Bacteria</taxon>
        <taxon>Bacillati</taxon>
        <taxon>Bacillota</taxon>
        <taxon>Bacilli</taxon>
        <taxon>Bacillales</taxon>
        <taxon>Bacillaceae</taxon>
        <taxon>Bacillus</taxon>
    </lineage>
</organism>
<feature type="transmembrane region" description="Helical" evidence="1">
    <location>
        <begin position="141"/>
        <end position="160"/>
    </location>
</feature>
<feature type="transmembrane region" description="Helical" evidence="1">
    <location>
        <begin position="111"/>
        <end position="135"/>
    </location>
</feature>
<dbReference type="InterPro" id="IPR019074">
    <property type="entry name" value="YabQ"/>
</dbReference>
<comment type="caution">
    <text evidence="2">The sequence shown here is derived from an EMBL/GenBank/DDBJ whole genome shotgun (WGS) entry which is preliminary data.</text>
</comment>
<dbReference type="Pfam" id="PF09578">
    <property type="entry name" value="Spore_YabQ"/>
    <property type="match status" value="1"/>
</dbReference>